<evidence type="ECO:0000313" key="2">
    <source>
        <dbReference type="EMBL" id="JAE16011.1"/>
    </source>
</evidence>
<proteinExistence type="predicted"/>
<dbReference type="EMBL" id="GBRH01181885">
    <property type="protein sequence ID" value="JAE16011.1"/>
    <property type="molecule type" value="Transcribed_RNA"/>
</dbReference>
<dbReference type="AlphaFoldDB" id="A0A0A9G0E0"/>
<reference evidence="2" key="1">
    <citation type="submission" date="2014-09" db="EMBL/GenBank/DDBJ databases">
        <authorList>
            <person name="Magalhaes I.L.F."/>
            <person name="Oliveira U."/>
            <person name="Santos F.R."/>
            <person name="Vidigal T.H.D.A."/>
            <person name="Brescovit A.D."/>
            <person name="Santos A.J."/>
        </authorList>
    </citation>
    <scope>NUCLEOTIDE SEQUENCE</scope>
    <source>
        <tissue evidence="2">Shoot tissue taken approximately 20 cm above the soil surface</tissue>
    </source>
</reference>
<keyword evidence="1" id="KW-0472">Membrane</keyword>
<organism evidence="2">
    <name type="scientific">Arundo donax</name>
    <name type="common">Giant reed</name>
    <name type="synonym">Donax arundinaceus</name>
    <dbReference type="NCBI Taxonomy" id="35708"/>
    <lineage>
        <taxon>Eukaryota</taxon>
        <taxon>Viridiplantae</taxon>
        <taxon>Streptophyta</taxon>
        <taxon>Embryophyta</taxon>
        <taxon>Tracheophyta</taxon>
        <taxon>Spermatophyta</taxon>
        <taxon>Magnoliopsida</taxon>
        <taxon>Liliopsida</taxon>
        <taxon>Poales</taxon>
        <taxon>Poaceae</taxon>
        <taxon>PACMAD clade</taxon>
        <taxon>Arundinoideae</taxon>
        <taxon>Arundineae</taxon>
        <taxon>Arundo</taxon>
    </lineage>
</organism>
<sequence length="64" mass="7161">MIRLAFAKFSLIDSHSSIDERSSITMRHFCLCRSLVRFWINSGSSMVLILFFSCCVPLANAGSS</sequence>
<keyword evidence="1" id="KW-1133">Transmembrane helix</keyword>
<evidence type="ECO:0000256" key="1">
    <source>
        <dbReference type="SAM" id="Phobius"/>
    </source>
</evidence>
<accession>A0A0A9G0E0</accession>
<feature type="transmembrane region" description="Helical" evidence="1">
    <location>
        <begin position="36"/>
        <end position="59"/>
    </location>
</feature>
<keyword evidence="1" id="KW-0812">Transmembrane</keyword>
<name>A0A0A9G0E0_ARUDO</name>
<reference evidence="2" key="2">
    <citation type="journal article" date="2015" name="Data Brief">
        <title>Shoot transcriptome of the giant reed, Arundo donax.</title>
        <authorList>
            <person name="Barrero R.A."/>
            <person name="Guerrero F.D."/>
            <person name="Moolhuijzen P."/>
            <person name="Goolsby J.A."/>
            <person name="Tidwell J."/>
            <person name="Bellgard S.E."/>
            <person name="Bellgard M.I."/>
        </authorList>
    </citation>
    <scope>NUCLEOTIDE SEQUENCE</scope>
    <source>
        <tissue evidence="2">Shoot tissue taken approximately 20 cm above the soil surface</tissue>
    </source>
</reference>
<protein>
    <submittedName>
        <fullName evidence="2">Uncharacterized protein</fullName>
    </submittedName>
</protein>